<reference evidence="3 4" key="1">
    <citation type="submission" date="2024-05" db="EMBL/GenBank/DDBJ databases">
        <authorList>
            <person name="Duchaud E."/>
        </authorList>
    </citation>
    <scope>NUCLEOTIDE SEQUENCE [LARGE SCALE GENOMIC DNA]</scope>
    <source>
        <strain evidence="3">Ena-SAMPLE-TAB-13-05-2024-13:56:06:370-140305</strain>
    </source>
</reference>
<keyword evidence="1" id="KW-0732">Signal</keyword>
<evidence type="ECO:0000313" key="3">
    <source>
        <dbReference type="EMBL" id="CAL2108105.1"/>
    </source>
</evidence>
<proteinExistence type="predicted"/>
<dbReference type="InterPro" id="IPR006141">
    <property type="entry name" value="Intein_N"/>
</dbReference>
<dbReference type="Pfam" id="PF20041">
    <property type="entry name" value="DUF6443"/>
    <property type="match status" value="1"/>
</dbReference>
<dbReference type="SMART" id="SM00306">
    <property type="entry name" value="HintN"/>
    <property type="match status" value="1"/>
</dbReference>
<dbReference type="InterPro" id="IPR003652">
    <property type="entry name" value="Ataxin_AXH_dom"/>
</dbReference>
<dbReference type="PROSITE" id="PS51148">
    <property type="entry name" value="AXH"/>
    <property type="match status" value="1"/>
</dbReference>
<evidence type="ECO:0000259" key="2">
    <source>
        <dbReference type="PROSITE" id="PS51148"/>
    </source>
</evidence>
<feature type="chain" id="PRO_5047356981" evidence="1">
    <location>
        <begin position="22"/>
        <end position="1694"/>
    </location>
</feature>
<dbReference type="InterPro" id="IPR050708">
    <property type="entry name" value="T6SS_VgrG/RHS"/>
</dbReference>
<evidence type="ECO:0000256" key="1">
    <source>
        <dbReference type="SAM" id="SignalP"/>
    </source>
</evidence>
<protein>
    <submittedName>
        <fullName evidence="3">Cell wall-associated protein</fullName>
    </submittedName>
</protein>
<gene>
    <name evidence="3" type="ORF">T190115A13A_60100</name>
</gene>
<dbReference type="SUPFAM" id="SSF51294">
    <property type="entry name" value="Hedgehog/intein (Hint) domain"/>
    <property type="match status" value="1"/>
</dbReference>
<dbReference type="InterPro" id="IPR036844">
    <property type="entry name" value="Hint_dom_sf"/>
</dbReference>
<comment type="caution">
    <text evidence="3">The sequence shown here is derived from an EMBL/GenBank/DDBJ whole genome shotgun (WGS) entry which is preliminary data.</text>
</comment>
<dbReference type="InterPro" id="IPR003587">
    <property type="entry name" value="Hint_dom_N"/>
</dbReference>
<organism evidence="3 4">
    <name type="scientific">Tenacibaculum vairaonense</name>
    <dbReference type="NCBI Taxonomy" id="3137860"/>
    <lineage>
        <taxon>Bacteria</taxon>
        <taxon>Pseudomonadati</taxon>
        <taxon>Bacteroidota</taxon>
        <taxon>Flavobacteriia</taxon>
        <taxon>Flavobacteriales</taxon>
        <taxon>Flavobacteriaceae</taxon>
        <taxon>Tenacibaculum</taxon>
    </lineage>
</organism>
<dbReference type="Proteomes" id="UP001497602">
    <property type="component" value="Unassembled WGS sequence"/>
</dbReference>
<feature type="signal peptide" evidence="1">
    <location>
        <begin position="1"/>
        <end position="21"/>
    </location>
</feature>
<dbReference type="InterPro" id="IPR045619">
    <property type="entry name" value="DUF6443"/>
</dbReference>
<dbReference type="PROSITE" id="PS50817">
    <property type="entry name" value="INTEIN_N_TER"/>
    <property type="match status" value="1"/>
</dbReference>
<keyword evidence="4" id="KW-1185">Reference proteome</keyword>
<dbReference type="PANTHER" id="PTHR32305:SF15">
    <property type="entry name" value="PROTEIN RHSA-RELATED"/>
    <property type="match status" value="1"/>
</dbReference>
<dbReference type="EMBL" id="CAXJRC010000043">
    <property type="protein sequence ID" value="CAL2108105.1"/>
    <property type="molecule type" value="Genomic_DNA"/>
</dbReference>
<dbReference type="PANTHER" id="PTHR32305">
    <property type="match status" value="1"/>
</dbReference>
<dbReference type="Pfam" id="PF08517">
    <property type="entry name" value="AXH"/>
    <property type="match status" value="1"/>
</dbReference>
<evidence type="ECO:0000313" key="4">
    <source>
        <dbReference type="Proteomes" id="UP001497602"/>
    </source>
</evidence>
<name>A0ABP1FCM2_9FLAO</name>
<dbReference type="CDD" id="cd00081">
    <property type="entry name" value="Hint"/>
    <property type="match status" value="1"/>
</dbReference>
<feature type="domain" description="AXH" evidence="2">
    <location>
        <begin position="1530"/>
        <end position="1656"/>
    </location>
</feature>
<dbReference type="NCBIfam" id="TIGR03696">
    <property type="entry name" value="Rhs_assc_core"/>
    <property type="match status" value="1"/>
</dbReference>
<dbReference type="InterPro" id="IPR022385">
    <property type="entry name" value="Rhs_assc_core"/>
</dbReference>
<dbReference type="Gene3D" id="2.170.16.10">
    <property type="entry name" value="Hedgehog/Intein (Hint) domain"/>
    <property type="match status" value="1"/>
</dbReference>
<dbReference type="SMART" id="SM00536">
    <property type="entry name" value="AXH"/>
    <property type="match status" value="1"/>
</dbReference>
<dbReference type="RefSeq" id="WP_348739669.1">
    <property type="nucleotide sequence ID" value="NZ_CAXJRC010000043.1"/>
</dbReference>
<sequence>MKTKVLILFGLLCTVSIFSQHINIYTNSNVGKVLKESPYNRESLLNVYFEQKGDEWYENGVYVNSTGVHYASYRVFKKYYLDSDGDGYGVQNNYIVVKSSFKKGDYLIDYSEIPELIYETYHPIILANLSKTFIQVSDKSGKKYEVRKNNNAVLFDGKRWVSNNLGFDCNDTNPNIPTGIQVFYRDNDRDGYGNKMLWTTASIECREFNGSSHFDLVENNEDCNDYNVNVTTEPTKWYKDFDRDGYGNPNEFILSCSQPFGSYSLNAGDCDDTNPNYNNKEITWYADFDGDGFGDENDTIVAACPPENYITNCYFDKCPTEKGTQEGCAIVEYDFDNENQNYQYQRVYLTPTKIENLELANPVNVIETITYKDGLGRIKQTNAIKQSTSGNDIITHYSYDGNGEQVKEFLPYASVDNAGLFVQDSEQKTINYYNISTFDNTTNPYTEVIKENSPLSRILEVGSPGEPWKVDQTSDNDHTIKKEYGYNTVNDHVKFFSVVFENDNIEQPKLTQEGDYNANVLTKLITKNENWQPNQEFEKDNTVELYKDARGREILKRSFDKNNAHDTYFVYDALDNLTFVLSPKASEKATITQQVLDDLGYQYKYDIKNRLIEKKEPEKGNEYIVYDKLDRLVLSQDALQRAQNKWLYTKYDFEGRVVYTGLYNSTSSRETLQEELSTITSNQFYEEKTTTPTSIGGQNVYYTTVSYPQHTASINVLTLNYYDTYEHVLPTGLTDKVTTSFGVTSSNNTIGLPTVSKKAVLDTNDWITTVTYYDDESRPIYVYEHNAYLNTINIVEYKLDFTGKVLETKETHQKASTDEVAVYNKMTYDRVGRFLSQSQCVSKGEGGCENDLEENRSLEDPVNLINSKTEYASNSITLLPGFSVKATSEKSFRVEITDNLYEKIVTNTYDELGRLRTKQVGGKGSQRLQKVDFAYNVRGWLKKINDDTDNDNDLFNLNLSYNDPTTGTALFNGNISEISWNTLNTDTSTKKYTYEYDALNRILSATGVINSNYDVSGISYDKNGNIQKLTRKGHLNTEATSFGVMDNLNYTYNSGNRLKNVTDNANKTYGFKDGNHGRGSEDDYLYDVNGNIVRDANKGITSIDYNHLNLPTKVHFGRTGTIEYVYDASGIKLRKVVQGVTTDYAGNYVYKNGALQYFNHTEGYVKSENDQFTYVYQHKDHLGNIRLSYADVNQDGVVDKNNEILEESNYYPFGLKHKGYNNNISSLGNSTAQKFGYNGKELEQALGANLYEMDWRSYDPAIGKWLAMDPVTHFSMSPYTAFDNNPVYWSDPSGMDSVGGYFGKYDLEWGGYMTDESDPDFSTEGQYYYDGFYVTRSNTFLDEVEVKSTPKIDFVIEGYNSSIDFEMTIDDIDGSNLQIISKDDWRTLKFLGRASSIAAIGVSNFDKVWRTKLTYSQLGPAEKVAKNVFEWKTIGKWSPKATQTFGIGGFNYLSFNTFRAIGRFAGWGSILMSGIDAYNGEVSLERAALDSSVTLFMMYGGPWGFGAGLAYHGIMWANDRGYLHEVDFNKLDNSINYNNTCFIAGTKILLNNGKEKNIEDIKKGDKVLSVNMQTMKVEHDEVVLIPLTNEKYNKILIVTDNNIRNIASPHHPFYVKGKGWCVFDVVMASKDLNFRINKLEVGDIVYFYEGNRLKETKIIRLEDKKEKEKMYNLKYVKKNNTFFANRILVHNRYN</sequence>
<dbReference type="Gene3D" id="2.180.10.10">
    <property type="entry name" value="RHS repeat-associated core"/>
    <property type="match status" value="1"/>
</dbReference>
<accession>A0ABP1FCM2</accession>